<keyword evidence="5" id="KW-0808">Transferase</keyword>
<dbReference type="Gene3D" id="3.40.50.20">
    <property type="match status" value="1"/>
</dbReference>
<dbReference type="AlphaFoldDB" id="A0A5C7AG75"/>
<dbReference type="GO" id="GO:0016740">
    <property type="term" value="F:transferase activity"/>
    <property type="evidence" value="ECO:0007669"/>
    <property type="project" value="UniProtKB-KW"/>
</dbReference>
<evidence type="ECO:0000313" key="6">
    <source>
        <dbReference type="Proteomes" id="UP000321734"/>
    </source>
</evidence>
<evidence type="ECO:0000256" key="1">
    <source>
        <dbReference type="ARBA" id="ARBA00007274"/>
    </source>
</evidence>
<dbReference type="PANTHER" id="PTHR43300:SF7">
    <property type="entry name" value="UDP-N-ACETYLBACILLOSAMINE N-ACETYLTRANSFERASE"/>
    <property type="match status" value="1"/>
</dbReference>
<evidence type="ECO:0000256" key="2">
    <source>
        <dbReference type="PIRSR" id="PIRSR620019-1"/>
    </source>
</evidence>
<dbReference type="PANTHER" id="PTHR43300">
    <property type="entry name" value="ACETYLTRANSFERASE"/>
    <property type="match status" value="1"/>
</dbReference>
<dbReference type="OrthoDB" id="9794407at2"/>
<evidence type="ECO:0000313" key="5">
    <source>
        <dbReference type="EMBL" id="TXE07508.1"/>
    </source>
</evidence>
<dbReference type="SUPFAM" id="SSF51161">
    <property type="entry name" value="Trimeric LpxA-like enzymes"/>
    <property type="match status" value="1"/>
</dbReference>
<comment type="caution">
    <text evidence="5">The sequence shown here is derived from an EMBL/GenBank/DDBJ whole genome shotgun (WGS) entry which is preliminary data.</text>
</comment>
<keyword evidence="6" id="KW-1185">Reference proteome</keyword>
<dbReference type="InterPro" id="IPR020019">
    <property type="entry name" value="AcTrfase_PglD-like"/>
</dbReference>
<reference evidence="5 6" key="1">
    <citation type="submission" date="2019-08" db="EMBL/GenBank/DDBJ databases">
        <title>Genome sequence of Gelidibacter salicanalis IC162T.</title>
        <authorList>
            <person name="Bowman J.P."/>
        </authorList>
    </citation>
    <scope>NUCLEOTIDE SEQUENCE [LARGE SCALE GENOMIC DNA]</scope>
    <source>
        <strain evidence="5 6">IC162</strain>
    </source>
</reference>
<accession>A0A5C7AG75</accession>
<feature type="domain" description="PglD N-terminal" evidence="4">
    <location>
        <begin position="10"/>
        <end position="89"/>
    </location>
</feature>
<evidence type="ECO:0000259" key="4">
    <source>
        <dbReference type="Pfam" id="PF17836"/>
    </source>
</evidence>
<dbReference type="Gene3D" id="2.160.10.10">
    <property type="entry name" value="Hexapeptide repeat proteins"/>
    <property type="match status" value="1"/>
</dbReference>
<dbReference type="InterPro" id="IPR050179">
    <property type="entry name" value="Trans_hexapeptide_repeat"/>
</dbReference>
<feature type="site" description="Increases basicity of active site His" evidence="2">
    <location>
        <position position="147"/>
    </location>
</feature>
<dbReference type="NCBIfam" id="TIGR03570">
    <property type="entry name" value="NeuD_NnaD"/>
    <property type="match status" value="1"/>
</dbReference>
<dbReference type="RefSeq" id="WP_146893571.1">
    <property type="nucleotide sequence ID" value="NZ_VORX01000005.1"/>
</dbReference>
<dbReference type="CDD" id="cd03360">
    <property type="entry name" value="LbH_AT_putative"/>
    <property type="match status" value="1"/>
</dbReference>
<organism evidence="5 6">
    <name type="scientific">Gelidibacter salicanalis</name>
    <dbReference type="NCBI Taxonomy" id="291193"/>
    <lineage>
        <taxon>Bacteria</taxon>
        <taxon>Pseudomonadati</taxon>
        <taxon>Bacteroidota</taxon>
        <taxon>Flavobacteriia</taxon>
        <taxon>Flavobacteriales</taxon>
        <taxon>Flavobacteriaceae</taxon>
        <taxon>Gelidibacter</taxon>
    </lineage>
</organism>
<evidence type="ECO:0000256" key="3">
    <source>
        <dbReference type="PIRSR" id="PIRSR620019-2"/>
    </source>
</evidence>
<dbReference type="InterPro" id="IPR041561">
    <property type="entry name" value="PglD_N"/>
</dbReference>
<feature type="active site" description="Proton acceptor" evidence="2">
    <location>
        <position position="146"/>
    </location>
</feature>
<name>A0A5C7AG75_9FLAO</name>
<gene>
    <name evidence="5" type="ORF">ES711_12145</name>
</gene>
<feature type="binding site" evidence="3">
    <location>
        <position position="77"/>
    </location>
    <ligand>
        <name>substrate</name>
    </ligand>
</feature>
<feature type="binding site" evidence="3">
    <location>
        <begin position="16"/>
        <end position="18"/>
    </location>
    <ligand>
        <name>substrate</name>
    </ligand>
</feature>
<dbReference type="InterPro" id="IPR011004">
    <property type="entry name" value="Trimer_LpxA-like_sf"/>
</dbReference>
<dbReference type="Pfam" id="PF17836">
    <property type="entry name" value="PglD_N"/>
    <property type="match status" value="1"/>
</dbReference>
<comment type="similarity">
    <text evidence="1">Belongs to the transferase hexapeptide repeat family.</text>
</comment>
<sequence>MDTLARRKTIVIIGASGHGGMILDCIQTENKFSVLGFLDSYKTKGSMFNGYEILGNEQELPNLMKEHNLDGAIIAIGNNWTRGAMVDKLKVVAPQLNFVSIIHPSSIISKSAQIGKGTIIMPGTIINSNANIGDFCILNTNSSLGHDGKMRDFSSISSGVCTGGNLLLGKFSAISLGSNIIENITIGEHSLIGAGSLVIKNVLDKSIVHGSPARFIRYRDVEDPYLKGDVTVQKLNGAMTRNRYEQ</sequence>
<dbReference type="Proteomes" id="UP000321734">
    <property type="component" value="Unassembled WGS sequence"/>
</dbReference>
<dbReference type="EMBL" id="VORX01000005">
    <property type="protein sequence ID" value="TXE07508.1"/>
    <property type="molecule type" value="Genomic_DNA"/>
</dbReference>
<protein>
    <submittedName>
        <fullName evidence="5">Transferase</fullName>
    </submittedName>
</protein>
<proteinExistence type="inferred from homology"/>